<dbReference type="InterPro" id="IPR004358">
    <property type="entry name" value="Sig_transdc_His_kin-like_C"/>
</dbReference>
<dbReference type="InterPro" id="IPR005467">
    <property type="entry name" value="His_kinase_dom"/>
</dbReference>
<dbReference type="EMBL" id="PDEP01000002">
    <property type="protein sequence ID" value="PEN08669.1"/>
    <property type="molecule type" value="Genomic_DNA"/>
</dbReference>
<feature type="domain" description="Histidine kinase" evidence="5">
    <location>
        <begin position="143"/>
        <end position="361"/>
    </location>
</feature>
<proteinExistence type="predicted"/>
<feature type="transmembrane region" description="Helical" evidence="4">
    <location>
        <begin position="63"/>
        <end position="82"/>
    </location>
</feature>
<dbReference type="OrthoDB" id="9813151at2"/>
<dbReference type="InterPro" id="IPR036890">
    <property type="entry name" value="HATPase_C_sf"/>
</dbReference>
<dbReference type="InterPro" id="IPR003594">
    <property type="entry name" value="HATPase_dom"/>
</dbReference>
<dbReference type="RefSeq" id="WP_098061065.1">
    <property type="nucleotide sequence ID" value="NZ_PDEP01000002.1"/>
</dbReference>
<evidence type="ECO:0000313" key="6">
    <source>
        <dbReference type="EMBL" id="PEN08669.1"/>
    </source>
</evidence>
<sequence>MASASSSHADALRIYSALSQLPAPRSYTGKIFLVAFLGTHIPLLTAVGYTALSSLTWQQAGPILQVTLGATLIGTGCTLWVLHRLLAPLRCTAEAMQHYVDTHDPPDLPTHFNDRAGQLMHNTQRTLTKLSTLLAFKDRMLGIVSHDARGPASSVLMAVDVISKQLDTEQPNMDYVRSLTEQVEHTVEYQLDVFQSMLDMARYGEGKITLHKETDRADAVMQRVGQNLHMLAHNRNHDLTVRAEPPDLELHTDIGKLEQILNNLGTNALKYTPPGGTVELAMRTTKDAIVFAVSDTGPGISEELRDELFDAYRADAGPGTDSVGLGLWICKTFTEALGGAIDVADTSSNGTTFVVQFPRDVLEASAVS</sequence>
<gene>
    <name evidence="6" type="ORF">CRI93_02610</name>
</gene>
<keyword evidence="4" id="KW-0812">Transmembrane</keyword>
<dbReference type="SUPFAM" id="SSF55874">
    <property type="entry name" value="ATPase domain of HSP90 chaperone/DNA topoisomerase II/histidine kinase"/>
    <property type="match status" value="1"/>
</dbReference>
<evidence type="ECO:0000313" key="7">
    <source>
        <dbReference type="Proteomes" id="UP000221024"/>
    </source>
</evidence>
<dbReference type="PANTHER" id="PTHR43547:SF2">
    <property type="entry name" value="HYBRID SIGNAL TRANSDUCTION HISTIDINE KINASE C"/>
    <property type="match status" value="1"/>
</dbReference>
<dbReference type="Gene3D" id="3.30.565.10">
    <property type="entry name" value="Histidine kinase-like ATPase, C-terminal domain"/>
    <property type="match status" value="1"/>
</dbReference>
<keyword evidence="7" id="KW-1185">Reference proteome</keyword>
<evidence type="ECO:0000256" key="4">
    <source>
        <dbReference type="SAM" id="Phobius"/>
    </source>
</evidence>
<dbReference type="Gene3D" id="1.10.287.130">
    <property type="match status" value="1"/>
</dbReference>
<dbReference type="SMART" id="SM00387">
    <property type="entry name" value="HATPase_c"/>
    <property type="match status" value="1"/>
</dbReference>
<dbReference type="PRINTS" id="PR00344">
    <property type="entry name" value="BCTRLSENSOR"/>
</dbReference>
<dbReference type="PANTHER" id="PTHR43547">
    <property type="entry name" value="TWO-COMPONENT HISTIDINE KINASE"/>
    <property type="match status" value="1"/>
</dbReference>
<name>A0A2H3NRQ3_9BACT</name>
<protein>
    <recommendedName>
        <fullName evidence="2">histidine kinase</fullName>
        <ecNumber evidence="2">2.7.13.3</ecNumber>
    </recommendedName>
</protein>
<dbReference type="InterPro" id="IPR036097">
    <property type="entry name" value="HisK_dim/P_sf"/>
</dbReference>
<dbReference type="AlphaFoldDB" id="A0A2H3NRQ3"/>
<comment type="caution">
    <text evidence="6">The sequence shown here is derived from an EMBL/GenBank/DDBJ whole genome shotgun (WGS) entry which is preliminary data.</text>
</comment>
<dbReference type="Proteomes" id="UP000221024">
    <property type="component" value="Unassembled WGS sequence"/>
</dbReference>
<dbReference type="EC" id="2.7.13.3" evidence="2"/>
<dbReference type="SUPFAM" id="SSF47384">
    <property type="entry name" value="Homodimeric domain of signal transducing histidine kinase"/>
    <property type="match status" value="1"/>
</dbReference>
<keyword evidence="4" id="KW-0472">Membrane</keyword>
<keyword evidence="3" id="KW-0597">Phosphoprotein</keyword>
<feature type="transmembrane region" description="Helical" evidence="4">
    <location>
        <begin position="31"/>
        <end position="51"/>
    </location>
</feature>
<organism evidence="6 7">
    <name type="scientific">Longimonas halophila</name>
    <dbReference type="NCBI Taxonomy" id="1469170"/>
    <lineage>
        <taxon>Bacteria</taxon>
        <taxon>Pseudomonadati</taxon>
        <taxon>Rhodothermota</taxon>
        <taxon>Rhodothermia</taxon>
        <taxon>Rhodothermales</taxon>
        <taxon>Salisaetaceae</taxon>
        <taxon>Longimonas</taxon>
    </lineage>
</organism>
<dbReference type="GO" id="GO:0000155">
    <property type="term" value="F:phosphorelay sensor kinase activity"/>
    <property type="evidence" value="ECO:0007669"/>
    <property type="project" value="InterPro"/>
</dbReference>
<dbReference type="Pfam" id="PF02518">
    <property type="entry name" value="HATPase_c"/>
    <property type="match status" value="1"/>
</dbReference>
<evidence type="ECO:0000256" key="3">
    <source>
        <dbReference type="ARBA" id="ARBA00022553"/>
    </source>
</evidence>
<dbReference type="PROSITE" id="PS50109">
    <property type="entry name" value="HIS_KIN"/>
    <property type="match status" value="1"/>
</dbReference>
<accession>A0A2H3NRQ3</accession>
<evidence type="ECO:0000256" key="1">
    <source>
        <dbReference type="ARBA" id="ARBA00000085"/>
    </source>
</evidence>
<comment type="catalytic activity">
    <reaction evidence="1">
        <text>ATP + protein L-histidine = ADP + protein N-phospho-L-histidine.</text>
        <dbReference type="EC" id="2.7.13.3"/>
    </reaction>
</comment>
<evidence type="ECO:0000259" key="5">
    <source>
        <dbReference type="PROSITE" id="PS50109"/>
    </source>
</evidence>
<evidence type="ECO:0000256" key="2">
    <source>
        <dbReference type="ARBA" id="ARBA00012438"/>
    </source>
</evidence>
<reference evidence="6 7" key="1">
    <citation type="submission" date="2017-10" db="EMBL/GenBank/DDBJ databases">
        <title>Draft genome of Longimonas halophila.</title>
        <authorList>
            <person name="Goh K.M."/>
            <person name="Shamsir M.S."/>
            <person name="Lim S.W."/>
        </authorList>
    </citation>
    <scope>NUCLEOTIDE SEQUENCE [LARGE SCALE GENOMIC DNA]</scope>
    <source>
        <strain evidence="6 7">KCTC 42399</strain>
    </source>
</reference>
<keyword evidence="4" id="KW-1133">Transmembrane helix</keyword>
<dbReference type="CDD" id="cd00075">
    <property type="entry name" value="HATPase"/>
    <property type="match status" value="1"/>
</dbReference>